<dbReference type="AlphaFoldDB" id="A0A5B7GY71"/>
<dbReference type="EMBL" id="VSRR010019799">
    <property type="protein sequence ID" value="MPC62539.1"/>
    <property type="molecule type" value="Genomic_DNA"/>
</dbReference>
<proteinExistence type="predicted"/>
<sequence length="43" mass="4667">MKVMEAEVRVELSVVVGEVEGTGMRKAVAVQVEVTVRASGFCW</sequence>
<evidence type="ECO:0000313" key="2">
    <source>
        <dbReference type="Proteomes" id="UP000324222"/>
    </source>
</evidence>
<protein>
    <submittedName>
        <fullName evidence="1">Uncharacterized protein</fullName>
    </submittedName>
</protein>
<gene>
    <name evidence="1" type="ORF">E2C01_056625</name>
</gene>
<evidence type="ECO:0000313" key="1">
    <source>
        <dbReference type="EMBL" id="MPC62539.1"/>
    </source>
</evidence>
<comment type="caution">
    <text evidence="1">The sequence shown here is derived from an EMBL/GenBank/DDBJ whole genome shotgun (WGS) entry which is preliminary data.</text>
</comment>
<reference evidence="1 2" key="1">
    <citation type="submission" date="2019-05" db="EMBL/GenBank/DDBJ databases">
        <title>Another draft genome of Portunus trituberculatus and its Hox gene families provides insights of decapod evolution.</title>
        <authorList>
            <person name="Jeong J.-H."/>
            <person name="Song I."/>
            <person name="Kim S."/>
            <person name="Choi T."/>
            <person name="Kim D."/>
            <person name="Ryu S."/>
            <person name="Kim W."/>
        </authorList>
    </citation>
    <scope>NUCLEOTIDE SEQUENCE [LARGE SCALE GENOMIC DNA]</scope>
    <source>
        <tissue evidence="1">Muscle</tissue>
    </source>
</reference>
<accession>A0A5B7GY71</accession>
<organism evidence="1 2">
    <name type="scientific">Portunus trituberculatus</name>
    <name type="common">Swimming crab</name>
    <name type="synonym">Neptunus trituberculatus</name>
    <dbReference type="NCBI Taxonomy" id="210409"/>
    <lineage>
        <taxon>Eukaryota</taxon>
        <taxon>Metazoa</taxon>
        <taxon>Ecdysozoa</taxon>
        <taxon>Arthropoda</taxon>
        <taxon>Crustacea</taxon>
        <taxon>Multicrustacea</taxon>
        <taxon>Malacostraca</taxon>
        <taxon>Eumalacostraca</taxon>
        <taxon>Eucarida</taxon>
        <taxon>Decapoda</taxon>
        <taxon>Pleocyemata</taxon>
        <taxon>Brachyura</taxon>
        <taxon>Eubrachyura</taxon>
        <taxon>Portunoidea</taxon>
        <taxon>Portunidae</taxon>
        <taxon>Portuninae</taxon>
        <taxon>Portunus</taxon>
    </lineage>
</organism>
<dbReference type="Proteomes" id="UP000324222">
    <property type="component" value="Unassembled WGS sequence"/>
</dbReference>
<name>A0A5B7GY71_PORTR</name>
<keyword evidence="2" id="KW-1185">Reference proteome</keyword>